<keyword evidence="10" id="KW-1185">Reference proteome</keyword>
<keyword evidence="5 9" id="KW-0418">Kinase</keyword>
<dbReference type="PROSITE" id="PS00107">
    <property type="entry name" value="PROTEIN_KINASE_ATP"/>
    <property type="match status" value="1"/>
</dbReference>
<evidence type="ECO:0000259" key="8">
    <source>
        <dbReference type="PROSITE" id="PS50011"/>
    </source>
</evidence>
<dbReference type="PANTHER" id="PTHR43289:SF6">
    <property type="entry name" value="SERINE_THREONINE-PROTEIN KINASE NEKL-3"/>
    <property type="match status" value="1"/>
</dbReference>
<dbReference type="InterPro" id="IPR011009">
    <property type="entry name" value="Kinase-like_dom_sf"/>
</dbReference>
<dbReference type="InterPro" id="IPR008271">
    <property type="entry name" value="Ser/Thr_kinase_AS"/>
</dbReference>
<feature type="domain" description="Protein kinase" evidence="8">
    <location>
        <begin position="82"/>
        <end position="341"/>
    </location>
</feature>
<dbReference type="EMBL" id="AP019860">
    <property type="protein sequence ID" value="BBM86527.1"/>
    <property type="molecule type" value="Genomic_DNA"/>
</dbReference>
<dbReference type="Gene3D" id="3.30.200.20">
    <property type="entry name" value="Phosphorylase Kinase, domain 1"/>
    <property type="match status" value="1"/>
</dbReference>
<dbReference type="KEGG" id="uam:UABAM_04913"/>
<evidence type="ECO:0000256" key="4">
    <source>
        <dbReference type="ARBA" id="ARBA00022741"/>
    </source>
</evidence>
<proteinExistence type="predicted"/>
<evidence type="ECO:0000256" key="2">
    <source>
        <dbReference type="ARBA" id="ARBA00022527"/>
    </source>
</evidence>
<evidence type="ECO:0000313" key="9">
    <source>
        <dbReference type="EMBL" id="BBM86527.1"/>
    </source>
</evidence>
<dbReference type="OrthoDB" id="9813021at2"/>
<organism evidence="9 10">
    <name type="scientific">Uabimicrobium amorphum</name>
    <dbReference type="NCBI Taxonomy" id="2596890"/>
    <lineage>
        <taxon>Bacteria</taxon>
        <taxon>Pseudomonadati</taxon>
        <taxon>Planctomycetota</taxon>
        <taxon>Candidatus Uabimicrobiia</taxon>
        <taxon>Candidatus Uabimicrobiales</taxon>
        <taxon>Candidatus Uabimicrobiaceae</taxon>
        <taxon>Candidatus Uabimicrobium</taxon>
    </lineage>
</organism>
<evidence type="ECO:0000256" key="3">
    <source>
        <dbReference type="ARBA" id="ARBA00022679"/>
    </source>
</evidence>
<name>A0A5S9F562_UABAM</name>
<dbReference type="FunFam" id="1.10.510.10:FF:000021">
    <property type="entry name" value="Serine/threonine protein kinase"/>
    <property type="match status" value="1"/>
</dbReference>
<dbReference type="EC" id="2.7.11.1" evidence="1"/>
<dbReference type="Proteomes" id="UP000326354">
    <property type="component" value="Chromosome"/>
</dbReference>
<keyword evidence="6 7" id="KW-0067">ATP-binding</keyword>
<dbReference type="AlphaFoldDB" id="A0A5S9F562"/>
<dbReference type="SUPFAM" id="SSF56112">
    <property type="entry name" value="Protein kinase-like (PK-like)"/>
    <property type="match status" value="1"/>
</dbReference>
<evidence type="ECO:0000256" key="7">
    <source>
        <dbReference type="PROSITE-ProRule" id="PRU10141"/>
    </source>
</evidence>
<dbReference type="InterPro" id="IPR017441">
    <property type="entry name" value="Protein_kinase_ATP_BS"/>
</dbReference>
<protein>
    <recommendedName>
        <fullName evidence="1">non-specific serine/threonine protein kinase</fullName>
        <ecNumber evidence="1">2.7.11.1</ecNumber>
    </recommendedName>
</protein>
<evidence type="ECO:0000256" key="5">
    <source>
        <dbReference type="ARBA" id="ARBA00022777"/>
    </source>
</evidence>
<dbReference type="PROSITE" id="PS50011">
    <property type="entry name" value="PROTEIN_KINASE_DOM"/>
    <property type="match status" value="1"/>
</dbReference>
<dbReference type="InterPro" id="IPR000719">
    <property type="entry name" value="Prot_kinase_dom"/>
</dbReference>
<keyword evidence="2" id="KW-0723">Serine/threonine-protein kinase</keyword>
<evidence type="ECO:0000256" key="6">
    <source>
        <dbReference type="ARBA" id="ARBA00022840"/>
    </source>
</evidence>
<dbReference type="GO" id="GO:0005524">
    <property type="term" value="F:ATP binding"/>
    <property type="evidence" value="ECO:0007669"/>
    <property type="project" value="UniProtKB-UniRule"/>
</dbReference>
<feature type="binding site" evidence="7">
    <location>
        <position position="111"/>
    </location>
    <ligand>
        <name>ATP</name>
        <dbReference type="ChEBI" id="CHEBI:30616"/>
    </ligand>
</feature>
<evidence type="ECO:0000256" key="1">
    <source>
        <dbReference type="ARBA" id="ARBA00012513"/>
    </source>
</evidence>
<dbReference type="SMART" id="SM00220">
    <property type="entry name" value="S_TKc"/>
    <property type="match status" value="1"/>
</dbReference>
<reference evidence="9 10" key="1">
    <citation type="submission" date="2019-08" db="EMBL/GenBank/DDBJ databases">
        <title>Complete genome sequence of Candidatus Uab amorphum.</title>
        <authorList>
            <person name="Shiratori T."/>
            <person name="Suzuki S."/>
            <person name="Kakizawa Y."/>
            <person name="Ishida K."/>
        </authorList>
    </citation>
    <scope>NUCLEOTIDE SEQUENCE [LARGE SCALE GENOMIC DNA]</scope>
    <source>
        <strain evidence="9 10">SRT547</strain>
    </source>
</reference>
<dbReference type="GO" id="GO:0004674">
    <property type="term" value="F:protein serine/threonine kinase activity"/>
    <property type="evidence" value="ECO:0007669"/>
    <property type="project" value="UniProtKB-KW"/>
</dbReference>
<evidence type="ECO:0000313" key="10">
    <source>
        <dbReference type="Proteomes" id="UP000326354"/>
    </source>
</evidence>
<dbReference type="PANTHER" id="PTHR43289">
    <property type="entry name" value="MITOGEN-ACTIVATED PROTEIN KINASE KINASE KINASE 20-RELATED"/>
    <property type="match status" value="1"/>
</dbReference>
<dbReference type="Pfam" id="PF00069">
    <property type="entry name" value="Pkinase"/>
    <property type="match status" value="1"/>
</dbReference>
<sequence length="817" mass="94622">MLNEQEDLQFKEIAMSLQLISAKHLQDCINLQKQWFFEGEHLSLEQCLLRFGYLTQQQADIIHKEIDTKGPEHKILKNFGRYQIILEIGRGSMGIVYKAFDPQLKRVIAIKILQGKGHDDIERFMREAKATAKLKHPNIVEVYDIGCFDRKYFYAMDYIEGETLEQLMKRRKLTIKNSLNLMSKVCEGIAYAHENGIVHRDLKPANIMIGKDGIPKVMDFGLAKILDEHDQLSKSGMIIGTVQYMSPEQAEGKVHLVSKASDVYSLGAILYEMITGRATFIGNSFAQVVDQILYKLPTPLTQIKKMVPSELEHICLKTLEKKPENRYQDAQSFLTDLSNFVEGKSIAAQKSQLSVRDKFLQVKFYKKRIIAACIFTVVVIMSCFMQTGYDNTDRANKVISYTQKQLKNLKTHTSFVCSADKPFIFHIEDREDLRKNLLEYIALYDLLQKNVHLEQGIKHGKDLLLTIKREIILQSQLYGNDFLSALHLRACKALMEEKQFFTFQQQIFEEQNAIKTKFIKRIKHIMANTPQTIDNAYIDLYCQEMLSMPRQYIHDTLITYLDSKNVTQQTLTIRFMAGSTTSDADIDLLIQKLELSQSIFLVNELLIALVQCKTTKALDAVYSYLAKIEPFSVLWYEVADKYDLMFKNIRSAKNSKKQQSLNNNIVRFVEEKMLRPSCLIINKAPLVKVNYLLEMAEAQYQYQGQMHNCTLFFKKDDSNIKSLSPQRAFLDYDKESSVDTVLQNNIKEFLQTQKIIPGTQLNQVERIQIKRIDFDLFVTTVEYEYQVDDENIRREKHDFYIADLAQQYYVVAVGESP</sequence>
<accession>A0A5S9F562</accession>
<dbReference type="Gene3D" id="1.10.510.10">
    <property type="entry name" value="Transferase(Phosphotransferase) domain 1"/>
    <property type="match status" value="1"/>
</dbReference>
<dbReference type="PROSITE" id="PS00108">
    <property type="entry name" value="PROTEIN_KINASE_ST"/>
    <property type="match status" value="1"/>
</dbReference>
<keyword evidence="4 7" id="KW-0547">Nucleotide-binding</keyword>
<dbReference type="CDD" id="cd14014">
    <property type="entry name" value="STKc_PknB_like"/>
    <property type="match status" value="1"/>
</dbReference>
<gene>
    <name evidence="9" type="ORF">UABAM_04913</name>
</gene>
<keyword evidence="3" id="KW-0808">Transferase</keyword>
<dbReference type="RefSeq" id="WP_151970579.1">
    <property type="nucleotide sequence ID" value="NZ_AP019860.1"/>
</dbReference>